<comment type="caution">
    <text evidence="3">The sequence shown here is derived from an EMBL/GenBank/DDBJ whole genome shotgun (WGS) entry which is preliminary data.</text>
</comment>
<feature type="region of interest" description="Disordered" evidence="2">
    <location>
        <begin position="214"/>
        <end position="236"/>
    </location>
</feature>
<dbReference type="Proteomes" id="UP001162156">
    <property type="component" value="Unassembled WGS sequence"/>
</dbReference>
<accession>A0AAV8WPZ9</accession>
<dbReference type="Gene3D" id="1.10.10.60">
    <property type="entry name" value="Homeodomain-like"/>
    <property type="match status" value="1"/>
</dbReference>
<dbReference type="AlphaFoldDB" id="A0AAV8WPZ9"/>
<reference evidence="3" key="1">
    <citation type="journal article" date="2023" name="Insect Mol. Biol.">
        <title>Genome sequencing provides insights into the evolution of gene families encoding plant cell wall-degrading enzymes in longhorned beetles.</title>
        <authorList>
            <person name="Shin N.R."/>
            <person name="Okamura Y."/>
            <person name="Kirsch R."/>
            <person name="Pauchet Y."/>
        </authorList>
    </citation>
    <scope>NUCLEOTIDE SEQUENCE</scope>
    <source>
        <strain evidence="3">RBIC_L_NR</strain>
    </source>
</reference>
<name>A0AAV8WPZ9_9CUCU</name>
<comment type="subcellular location">
    <subcellularLocation>
        <location evidence="1">Nucleus</location>
    </subcellularLocation>
</comment>
<sequence length="265" mass="30602">MVRTYHKTLSHVRRGKHYTPYRHYTKEILNRAVQTVKNGSTILVAADQFHVPKSTISRVLLKQNEYENPGRPLLFTEEEERHFVNHLNLVSSWGYPFDLLDLRLFLKAYLDKKRKILTTTDPSFMVNFDETNLTDNPGNKKFIFKRGTRYPEHVINSTKSAISLMYAGTADGQLLSIYVVYKGEHLWDSWTLQKKLDDNGKVSQNLISGFAKTGMYPFDPSRPKQRLPSNETDDRTASLVSHSIVHILKEMQRGNSDSTEGKKPR</sequence>
<keyword evidence="4" id="KW-1185">Reference proteome</keyword>
<evidence type="ECO:0008006" key="5">
    <source>
        <dbReference type="Google" id="ProtNLM"/>
    </source>
</evidence>
<dbReference type="SUPFAM" id="SSF46689">
    <property type="entry name" value="Homeodomain-like"/>
    <property type="match status" value="1"/>
</dbReference>
<evidence type="ECO:0000256" key="2">
    <source>
        <dbReference type="SAM" id="MobiDB-lite"/>
    </source>
</evidence>
<evidence type="ECO:0000313" key="3">
    <source>
        <dbReference type="EMBL" id="KAJ8928855.1"/>
    </source>
</evidence>
<dbReference type="GO" id="GO:0005634">
    <property type="term" value="C:nucleus"/>
    <property type="evidence" value="ECO:0007669"/>
    <property type="project" value="UniProtKB-SubCell"/>
</dbReference>
<dbReference type="InterPro" id="IPR009057">
    <property type="entry name" value="Homeodomain-like_sf"/>
</dbReference>
<evidence type="ECO:0000256" key="1">
    <source>
        <dbReference type="ARBA" id="ARBA00004123"/>
    </source>
</evidence>
<proteinExistence type="predicted"/>
<protein>
    <recommendedName>
        <fullName evidence="5">HTH psq-type domain-containing protein</fullName>
    </recommendedName>
</protein>
<organism evidence="3 4">
    <name type="scientific">Rhamnusium bicolor</name>
    <dbReference type="NCBI Taxonomy" id="1586634"/>
    <lineage>
        <taxon>Eukaryota</taxon>
        <taxon>Metazoa</taxon>
        <taxon>Ecdysozoa</taxon>
        <taxon>Arthropoda</taxon>
        <taxon>Hexapoda</taxon>
        <taxon>Insecta</taxon>
        <taxon>Pterygota</taxon>
        <taxon>Neoptera</taxon>
        <taxon>Endopterygota</taxon>
        <taxon>Coleoptera</taxon>
        <taxon>Polyphaga</taxon>
        <taxon>Cucujiformia</taxon>
        <taxon>Chrysomeloidea</taxon>
        <taxon>Cerambycidae</taxon>
        <taxon>Lepturinae</taxon>
        <taxon>Rhagiini</taxon>
        <taxon>Rhamnusium</taxon>
    </lineage>
</organism>
<dbReference type="EMBL" id="JANEYF010005221">
    <property type="protein sequence ID" value="KAJ8928855.1"/>
    <property type="molecule type" value="Genomic_DNA"/>
</dbReference>
<gene>
    <name evidence="3" type="ORF">NQ314_018521</name>
</gene>
<evidence type="ECO:0000313" key="4">
    <source>
        <dbReference type="Proteomes" id="UP001162156"/>
    </source>
</evidence>